<evidence type="ECO:0000313" key="2">
    <source>
        <dbReference type="Proteomes" id="UP000293719"/>
    </source>
</evidence>
<evidence type="ECO:0000313" key="1">
    <source>
        <dbReference type="EMBL" id="QBK30249.1"/>
    </source>
</evidence>
<dbReference type="EMBL" id="CP036532">
    <property type="protein sequence ID" value="QBK30249.1"/>
    <property type="molecule type" value="Genomic_DNA"/>
</dbReference>
<dbReference type="GeneID" id="90766906"/>
<dbReference type="AlphaFoldDB" id="A0A4P6V0U2"/>
<reference evidence="1 2" key="1">
    <citation type="journal article" date="2017" name="Int. J. Syst. Evol. Microbiol.">
        <title>Roseitalea porphyridii gen. nov., sp. nov., isolated from a red alga, and reclassification of Hoeflea suaedae Chung et al. 2013 as Pseudohoeflea suaedae gen. nov., comb. nov.</title>
        <authorList>
            <person name="Hyeon J.W."/>
            <person name="Jeong S.E."/>
            <person name="Baek K."/>
            <person name="Jeon C.O."/>
        </authorList>
    </citation>
    <scope>NUCLEOTIDE SEQUENCE [LARGE SCALE GENOMIC DNA]</scope>
    <source>
        <strain evidence="1 2">MA7-20</strain>
    </source>
</reference>
<dbReference type="KEGG" id="rpod:E0E05_06315"/>
<dbReference type="OrthoDB" id="667202at2"/>
<name>A0A4P6V0U2_9HYPH</name>
<keyword evidence="2" id="KW-1185">Reference proteome</keyword>
<sequence length="113" mass="12825">MNQQIWQIERHMWTGGVEAFQNHLADLCVMAFPAPIGLCFGQKVIDLVREAPRWNDVAMSEQTTVSPSQGVIVLAYRAEGRRDGDVYRAYCTSTYAEKQGAWKIVQHQQTPLN</sequence>
<dbReference type="InterPro" id="IPR032710">
    <property type="entry name" value="NTF2-like_dom_sf"/>
</dbReference>
<accession>A0A4P6V0U2</accession>
<dbReference type="RefSeq" id="WP_131615951.1">
    <property type="nucleotide sequence ID" value="NZ_CP036532.1"/>
</dbReference>
<proteinExistence type="predicted"/>
<dbReference type="Proteomes" id="UP000293719">
    <property type="component" value="Chromosome"/>
</dbReference>
<protein>
    <submittedName>
        <fullName evidence="1">DUF4440 domain-containing protein</fullName>
    </submittedName>
</protein>
<gene>
    <name evidence="1" type="ORF">E0E05_06315</name>
</gene>
<dbReference type="SUPFAM" id="SSF54427">
    <property type="entry name" value="NTF2-like"/>
    <property type="match status" value="1"/>
</dbReference>
<organism evidence="1 2">
    <name type="scientific">Roseitalea porphyridii</name>
    <dbReference type="NCBI Taxonomy" id="1852022"/>
    <lineage>
        <taxon>Bacteria</taxon>
        <taxon>Pseudomonadati</taxon>
        <taxon>Pseudomonadota</taxon>
        <taxon>Alphaproteobacteria</taxon>
        <taxon>Hyphomicrobiales</taxon>
        <taxon>Ahrensiaceae</taxon>
        <taxon>Roseitalea</taxon>
    </lineage>
</organism>